<evidence type="ECO:0000313" key="2">
    <source>
        <dbReference type="EMBL" id="KAE8995530.1"/>
    </source>
</evidence>
<reference evidence="2 3" key="1">
    <citation type="submission" date="2018-09" db="EMBL/GenBank/DDBJ databases">
        <title>Genomic investigation of the strawberry pathogen Phytophthora fragariae indicates pathogenicity is determined by transcriptional variation in three key races.</title>
        <authorList>
            <person name="Adams T.M."/>
            <person name="Armitage A.D."/>
            <person name="Sobczyk M.K."/>
            <person name="Bates H.J."/>
            <person name="Dunwell J.M."/>
            <person name="Nellist C.F."/>
            <person name="Harrison R.J."/>
        </authorList>
    </citation>
    <scope>NUCLEOTIDE SEQUENCE [LARGE SCALE GENOMIC DNA]</scope>
    <source>
        <strain evidence="2 3">SCRP249</strain>
    </source>
</reference>
<dbReference type="Proteomes" id="UP000429607">
    <property type="component" value="Unassembled WGS sequence"/>
</dbReference>
<comment type="caution">
    <text evidence="2">The sequence shown here is derived from an EMBL/GenBank/DDBJ whole genome shotgun (WGS) entry which is preliminary data.</text>
</comment>
<evidence type="ECO:0000313" key="3">
    <source>
        <dbReference type="Proteomes" id="UP000429607"/>
    </source>
</evidence>
<feature type="region of interest" description="Disordered" evidence="1">
    <location>
        <begin position="213"/>
        <end position="275"/>
    </location>
</feature>
<evidence type="ECO:0000256" key="1">
    <source>
        <dbReference type="SAM" id="MobiDB-lite"/>
    </source>
</evidence>
<dbReference type="EMBL" id="QXFV01001942">
    <property type="protein sequence ID" value="KAE8995530.1"/>
    <property type="molecule type" value="Genomic_DNA"/>
</dbReference>
<feature type="region of interest" description="Disordered" evidence="1">
    <location>
        <begin position="1"/>
        <end position="31"/>
    </location>
</feature>
<accession>A0A6A3JKT5</accession>
<sequence>MAPSQQVQNEETARQDDECSEGGASPVSAPARVDNLRKEYVAVTEARCEAAKEDAKAVLRSVRNSFDESLLETMCETRWDVNKDDLTDDFLMSKIKEITTTFMNKELPDMNEMFGEDLKFDDSISDVEARVTTYFHLANKIIMHNGVSELFVGDEGVKRKCKVLVKFLPASLHKAVSNELEYRSGEAKLSVRKLYTVVSECALEMEKETRALKRLKSEGSTGSSNPLPRRRTSGSINDGKEDPASVAVVGSGRKRCAGGQPKHGGQRPFSGSRPPKKCFYCRGEHEFISCPSAAGADKEAIRAKRRAEFKARQESREEDRTQVVSE</sequence>
<name>A0A6A3JKT5_9STRA</name>
<gene>
    <name evidence="2" type="ORF">PR001_g20098</name>
</gene>
<feature type="compositionally biased region" description="Polar residues" evidence="1">
    <location>
        <begin position="1"/>
        <end position="10"/>
    </location>
</feature>
<organism evidence="2 3">
    <name type="scientific">Phytophthora rubi</name>
    <dbReference type="NCBI Taxonomy" id="129364"/>
    <lineage>
        <taxon>Eukaryota</taxon>
        <taxon>Sar</taxon>
        <taxon>Stramenopiles</taxon>
        <taxon>Oomycota</taxon>
        <taxon>Peronosporomycetes</taxon>
        <taxon>Peronosporales</taxon>
        <taxon>Peronosporaceae</taxon>
        <taxon>Phytophthora</taxon>
    </lineage>
</organism>
<protein>
    <submittedName>
        <fullName evidence="2">Uncharacterized protein</fullName>
    </submittedName>
</protein>
<dbReference type="AlphaFoldDB" id="A0A6A3JKT5"/>
<proteinExistence type="predicted"/>